<sequence>MIDKTALVIVDTQSIITYHSYHGEEIVGKISSLQAKARQLNIPVLFIQHIGPAGSPFEEGAHMTEIHPNVAPLEGEIVIKKTACDAFYETALHQELINRGIEHLIIVGFQTQFCIDTACRSAVSHGYEVTLVGDCHSTANTPTLNAISIIDHHNETLNGLGTQHHNITVKDSSEIFASELAG</sequence>
<dbReference type="GO" id="GO:0016787">
    <property type="term" value="F:hydrolase activity"/>
    <property type="evidence" value="ECO:0007669"/>
    <property type="project" value="UniProtKB-KW"/>
</dbReference>
<dbReference type="Gene3D" id="3.40.50.850">
    <property type="entry name" value="Isochorismatase-like"/>
    <property type="match status" value="1"/>
</dbReference>
<dbReference type="RefSeq" id="WP_031412193.1">
    <property type="nucleotide sequence ID" value="NZ_CP011074.1"/>
</dbReference>
<dbReference type="Pfam" id="PF00857">
    <property type="entry name" value="Isochorismatase"/>
    <property type="match status" value="1"/>
</dbReference>
<gene>
    <name evidence="4" type="ORF">EX87_06790</name>
</gene>
<dbReference type="EMBL" id="CP011074">
    <property type="protein sequence ID" value="AKF93369.1"/>
    <property type="molecule type" value="Genomic_DNA"/>
</dbReference>
<evidence type="ECO:0000313" key="4">
    <source>
        <dbReference type="EMBL" id="AKF93369.1"/>
    </source>
</evidence>
<reference evidence="4" key="1">
    <citation type="submission" date="2015-03" db="EMBL/GenBank/DDBJ databases">
        <title>MIGS Cultured Bacterial/Archaeal sample from Brevibacillus laterosporus.</title>
        <authorList>
            <person name="Zeng D."/>
            <person name="Zhu L."/>
            <person name="Dong G."/>
            <person name="Ye W."/>
            <person name="Ren D."/>
            <person name="Wu L."/>
            <person name="Xu J."/>
            <person name="Li G."/>
            <person name="Guo L."/>
        </authorList>
    </citation>
    <scope>NUCLEOTIDE SEQUENCE</scope>
    <source>
        <strain evidence="4">B9</strain>
    </source>
</reference>
<dbReference type="PANTHER" id="PTHR43540:SF14">
    <property type="entry name" value="ISOCHORISMATASE"/>
    <property type="match status" value="1"/>
</dbReference>
<dbReference type="PANTHER" id="PTHR43540">
    <property type="entry name" value="PEROXYUREIDOACRYLATE/UREIDOACRYLATE AMIDOHYDROLASE-RELATED"/>
    <property type="match status" value="1"/>
</dbReference>
<protein>
    <submittedName>
        <fullName evidence="4">Isochorismatase</fullName>
    </submittedName>
</protein>
<evidence type="ECO:0000256" key="2">
    <source>
        <dbReference type="ARBA" id="ARBA00022801"/>
    </source>
</evidence>
<accession>A0A0F7BZH0</accession>
<dbReference type="CDD" id="cd01014">
    <property type="entry name" value="nicotinamidase_related"/>
    <property type="match status" value="1"/>
</dbReference>
<dbReference type="AlphaFoldDB" id="A0A0F7BZH0"/>
<name>A0A0F7BZH0_BRELA</name>
<comment type="similarity">
    <text evidence="1">Belongs to the isochorismatase family.</text>
</comment>
<keyword evidence="2" id="KW-0378">Hydrolase</keyword>
<dbReference type="SUPFAM" id="SSF52499">
    <property type="entry name" value="Isochorismatase-like hydrolases"/>
    <property type="match status" value="1"/>
</dbReference>
<evidence type="ECO:0000256" key="1">
    <source>
        <dbReference type="ARBA" id="ARBA00006336"/>
    </source>
</evidence>
<dbReference type="InterPro" id="IPR050272">
    <property type="entry name" value="Isochorismatase-like_hydrls"/>
</dbReference>
<dbReference type="InterPro" id="IPR000868">
    <property type="entry name" value="Isochorismatase-like_dom"/>
</dbReference>
<evidence type="ECO:0000259" key="3">
    <source>
        <dbReference type="Pfam" id="PF00857"/>
    </source>
</evidence>
<feature type="domain" description="Isochorismatase-like" evidence="3">
    <location>
        <begin position="5"/>
        <end position="141"/>
    </location>
</feature>
<organism evidence="4">
    <name type="scientific">Brevibacillus laterosporus</name>
    <name type="common">Bacillus laterosporus</name>
    <dbReference type="NCBI Taxonomy" id="1465"/>
    <lineage>
        <taxon>Bacteria</taxon>
        <taxon>Bacillati</taxon>
        <taxon>Bacillota</taxon>
        <taxon>Bacilli</taxon>
        <taxon>Bacillales</taxon>
        <taxon>Paenibacillaceae</taxon>
        <taxon>Brevibacillus</taxon>
    </lineage>
</organism>
<dbReference type="InterPro" id="IPR036380">
    <property type="entry name" value="Isochorismatase-like_sf"/>
</dbReference>
<proteinExistence type="inferred from homology"/>